<reference evidence="9" key="1">
    <citation type="submission" date="2023-09" db="EMBL/GenBank/DDBJ databases">
        <authorList>
            <person name="Li S."/>
            <person name="Li X."/>
            <person name="Zhang C."/>
            <person name="Zhao Z."/>
        </authorList>
    </citation>
    <scope>NUCLEOTIDE SEQUENCE [LARGE SCALE GENOMIC DNA]</scope>
    <source>
        <strain evidence="9">SQ345</strain>
    </source>
</reference>
<dbReference type="NCBIfam" id="TIGR00525">
    <property type="entry name" value="folB"/>
    <property type="match status" value="1"/>
</dbReference>
<dbReference type="PANTHER" id="PTHR42844">
    <property type="entry name" value="DIHYDRONEOPTERIN ALDOLASE 1-RELATED"/>
    <property type="match status" value="1"/>
</dbReference>
<comment type="catalytic activity">
    <reaction evidence="1 6">
        <text>7,8-dihydroneopterin = 6-hydroxymethyl-7,8-dihydropterin + glycolaldehyde</text>
        <dbReference type="Rhea" id="RHEA:10540"/>
        <dbReference type="ChEBI" id="CHEBI:17001"/>
        <dbReference type="ChEBI" id="CHEBI:17071"/>
        <dbReference type="ChEBI" id="CHEBI:44841"/>
        <dbReference type="EC" id="4.1.2.25"/>
    </reaction>
</comment>
<evidence type="ECO:0000259" key="7">
    <source>
        <dbReference type="SMART" id="SM00905"/>
    </source>
</evidence>
<evidence type="ECO:0000256" key="6">
    <source>
        <dbReference type="RuleBase" id="RU362079"/>
    </source>
</evidence>
<protein>
    <recommendedName>
        <fullName evidence="6">7,8-dihydroneopterin aldolase</fullName>
        <ecNumber evidence="6">4.1.2.25</ecNumber>
    </recommendedName>
</protein>
<dbReference type="Gene3D" id="3.30.1130.10">
    <property type="match status" value="1"/>
</dbReference>
<keyword evidence="9" id="KW-1185">Reference proteome</keyword>
<dbReference type="SUPFAM" id="SSF55620">
    <property type="entry name" value="Tetrahydrobiopterin biosynthesis enzymes-like"/>
    <property type="match status" value="1"/>
</dbReference>
<dbReference type="Pfam" id="PF02152">
    <property type="entry name" value="FolB"/>
    <property type="match status" value="1"/>
</dbReference>
<dbReference type="EC" id="4.1.2.25" evidence="6"/>
<comment type="pathway">
    <text evidence="2 6">Cofactor biosynthesis; tetrahydrofolate biosynthesis; 2-amino-4-hydroxy-6-hydroxymethyl-7,8-dihydropteridine diphosphate from 7,8-dihydroneopterin triphosphate: step 3/4.</text>
</comment>
<dbReference type="InterPro" id="IPR043133">
    <property type="entry name" value="GTP-CH-I_C/QueF"/>
</dbReference>
<keyword evidence="5 6" id="KW-0456">Lyase</keyword>
<dbReference type="RefSeq" id="WP_348387087.1">
    <property type="nucleotide sequence ID" value="NZ_CP134146.1"/>
</dbReference>
<name>A0ABY9TGL2_9GAMM</name>
<proteinExistence type="inferred from homology"/>
<evidence type="ECO:0000256" key="4">
    <source>
        <dbReference type="ARBA" id="ARBA00022909"/>
    </source>
</evidence>
<dbReference type="PANTHER" id="PTHR42844:SF1">
    <property type="entry name" value="DIHYDRONEOPTERIN ALDOLASE 1-RELATED"/>
    <property type="match status" value="1"/>
</dbReference>
<dbReference type="Proteomes" id="UP001248581">
    <property type="component" value="Chromosome"/>
</dbReference>
<evidence type="ECO:0000313" key="8">
    <source>
        <dbReference type="EMBL" id="WNC67928.1"/>
    </source>
</evidence>
<comment type="similarity">
    <text evidence="3 6">Belongs to the DHNA family.</text>
</comment>
<dbReference type="EMBL" id="CP134146">
    <property type="protein sequence ID" value="WNC67928.1"/>
    <property type="molecule type" value="Genomic_DNA"/>
</dbReference>
<accession>A0ABY9TGL2</accession>
<keyword evidence="4 6" id="KW-0289">Folate biosynthesis</keyword>
<dbReference type="InterPro" id="IPR006156">
    <property type="entry name" value="Dihydroneopterin_aldolase"/>
</dbReference>
<organism evidence="8 9">
    <name type="scientific">Thalassotalea nanhaiensis</name>
    <dbReference type="NCBI Taxonomy" id="3065648"/>
    <lineage>
        <taxon>Bacteria</taxon>
        <taxon>Pseudomonadati</taxon>
        <taxon>Pseudomonadota</taxon>
        <taxon>Gammaproteobacteria</taxon>
        <taxon>Alteromonadales</taxon>
        <taxon>Colwelliaceae</taxon>
        <taxon>Thalassotalea</taxon>
    </lineage>
</organism>
<evidence type="ECO:0000256" key="5">
    <source>
        <dbReference type="ARBA" id="ARBA00023239"/>
    </source>
</evidence>
<sequence>MDIVFIEGLQVQTTIGYYEWEKKIKQLLVFDLQMGTDISKAADGDELAKTLDYAEISTLIDEFANANVVDLIETLAERLASHLMTEYGIKWLRLKISKPTAVKEASAVGVIIERGSKVVSSSNGCCA</sequence>
<evidence type="ECO:0000256" key="2">
    <source>
        <dbReference type="ARBA" id="ARBA00005013"/>
    </source>
</evidence>
<dbReference type="CDD" id="cd00534">
    <property type="entry name" value="DHNA_DHNTPE"/>
    <property type="match status" value="1"/>
</dbReference>
<feature type="domain" description="Dihydroneopterin aldolase/epimerase" evidence="7">
    <location>
        <begin position="4"/>
        <end position="114"/>
    </location>
</feature>
<gene>
    <name evidence="8" type="primary">folB</name>
    <name evidence="8" type="ORF">RI845_15545</name>
</gene>
<dbReference type="SMART" id="SM00905">
    <property type="entry name" value="FolB"/>
    <property type="match status" value="1"/>
</dbReference>
<evidence type="ECO:0000256" key="3">
    <source>
        <dbReference type="ARBA" id="ARBA00005708"/>
    </source>
</evidence>
<comment type="function">
    <text evidence="6">Catalyzes the conversion of 7,8-dihydroneopterin to 6-hydroxymethyl-7,8-dihydropterin.</text>
</comment>
<dbReference type="InterPro" id="IPR006157">
    <property type="entry name" value="FolB_dom"/>
</dbReference>
<evidence type="ECO:0000313" key="9">
    <source>
        <dbReference type="Proteomes" id="UP001248581"/>
    </source>
</evidence>
<dbReference type="NCBIfam" id="TIGR00526">
    <property type="entry name" value="folB_dom"/>
    <property type="match status" value="1"/>
</dbReference>
<dbReference type="GO" id="GO:0004150">
    <property type="term" value="F:dihydroneopterin aldolase activity"/>
    <property type="evidence" value="ECO:0007669"/>
    <property type="project" value="UniProtKB-EC"/>
</dbReference>
<evidence type="ECO:0000256" key="1">
    <source>
        <dbReference type="ARBA" id="ARBA00001353"/>
    </source>
</evidence>